<dbReference type="GO" id="GO:0006508">
    <property type="term" value="P:proteolysis"/>
    <property type="evidence" value="ECO:0007669"/>
    <property type="project" value="UniProtKB-KW"/>
</dbReference>
<sequence length="350" mass="38561">MKAYKKILKWITIIKLGTISLVVLVIFSTIGGLVSTNKKSSSSDTDFSAINISPEVEMYRSAVKKEAEANGIPETVDVLLALIMQESGGRHADLMQCSESQGWPPNTITDPYESIKIGVKYFAGNYLLAREKATKNKIETALQAYNYGNGFASWSIDREGGWTQENAIQFAKEKSGGRQRSNGEYAYGDQKYVEHVMRYAQPSNGSNGGTSIQPGGNKVIENAIKFSNELVGKTTYVYGGGRNQNDINRGVFDCSSYIHYVYTKAGIDMGELSSVTTHTLATKFKTIPTEQMKRGDLVFFDTDGRNGHIGIYLGERQFFNCETSKGVAIASLDNPYWSGVFNGLVVRVTE</sequence>
<dbReference type="Pfam" id="PF13702">
    <property type="entry name" value="Lysozyme_like"/>
    <property type="match status" value="1"/>
</dbReference>
<comment type="caution">
    <text evidence="8">The sequence shown here is derived from an EMBL/GenBank/DDBJ whole genome shotgun (WGS) entry which is preliminary data.</text>
</comment>
<dbReference type="PROSITE" id="PS51935">
    <property type="entry name" value="NLPC_P60"/>
    <property type="match status" value="1"/>
</dbReference>
<keyword evidence="4" id="KW-0378">Hydrolase</keyword>
<evidence type="ECO:0000313" key="9">
    <source>
        <dbReference type="Proteomes" id="UP001290462"/>
    </source>
</evidence>
<evidence type="ECO:0000256" key="4">
    <source>
        <dbReference type="ARBA" id="ARBA00022801"/>
    </source>
</evidence>
<gene>
    <name evidence="8" type="ORF">RAK27_18710</name>
</gene>
<evidence type="ECO:0000256" key="3">
    <source>
        <dbReference type="ARBA" id="ARBA00022670"/>
    </source>
</evidence>
<dbReference type="EMBL" id="JAVBVO010000024">
    <property type="protein sequence ID" value="MDZ5760677.1"/>
    <property type="molecule type" value="Genomic_DNA"/>
</dbReference>
<evidence type="ECO:0000313" key="8">
    <source>
        <dbReference type="EMBL" id="MDZ5760677.1"/>
    </source>
</evidence>
<dbReference type="Proteomes" id="UP001290462">
    <property type="component" value="Unassembled WGS sequence"/>
</dbReference>
<dbReference type="AlphaFoldDB" id="A0AAW9KA47"/>
<keyword evidence="6" id="KW-0472">Membrane</keyword>
<dbReference type="PANTHER" id="PTHR47053">
    <property type="entry name" value="MUREIN DD-ENDOPEPTIDASE MEPH-RELATED"/>
    <property type="match status" value="1"/>
</dbReference>
<dbReference type="InterPro" id="IPR000064">
    <property type="entry name" value="NLP_P60_dom"/>
</dbReference>
<dbReference type="Pfam" id="PF00877">
    <property type="entry name" value="NLPC_P60"/>
    <property type="match status" value="1"/>
</dbReference>
<evidence type="ECO:0000256" key="6">
    <source>
        <dbReference type="SAM" id="Phobius"/>
    </source>
</evidence>
<dbReference type="Gene3D" id="3.90.1720.10">
    <property type="entry name" value="endopeptidase domain like (from Nostoc punctiforme)"/>
    <property type="match status" value="1"/>
</dbReference>
<evidence type="ECO:0000256" key="1">
    <source>
        <dbReference type="ARBA" id="ARBA00004241"/>
    </source>
</evidence>
<evidence type="ECO:0000256" key="2">
    <source>
        <dbReference type="ARBA" id="ARBA00007074"/>
    </source>
</evidence>
<comment type="similarity">
    <text evidence="2">Belongs to the peptidase C40 family.</text>
</comment>
<dbReference type="PANTHER" id="PTHR47053:SF5">
    <property type="entry name" value="BIFUNCTIONAL MURAMIDASE_DL-ENDOPEPTIDASE CWLT"/>
    <property type="match status" value="1"/>
</dbReference>
<evidence type="ECO:0000256" key="5">
    <source>
        <dbReference type="ARBA" id="ARBA00022807"/>
    </source>
</evidence>
<keyword evidence="6" id="KW-1133">Transmembrane helix</keyword>
<reference evidence="8" key="1">
    <citation type="submission" date="2023-08" db="EMBL/GenBank/DDBJ databases">
        <title>Genomic characterization of piscicolin 126 produced by Carnobacterium maltaromaticum CM22 strain isolated from salmon (Salmo salar).</title>
        <authorList>
            <person name="Gonzalez-Gragera E."/>
            <person name="Garcia-Lopez J.D."/>
            <person name="Teso-Perez C."/>
            <person name="Gimenez-Hernandez I."/>
            <person name="Peralta-Sanchez J.M."/>
            <person name="Valdivia E."/>
            <person name="Montalban-Lopez M."/>
            <person name="Martin-Platero A.M."/>
            <person name="Banos A."/>
            <person name="Martinez-Bueno M."/>
        </authorList>
    </citation>
    <scope>NUCLEOTIDE SEQUENCE</scope>
    <source>
        <strain evidence="8">CM22</strain>
    </source>
</reference>
<keyword evidence="5" id="KW-0788">Thiol protease</keyword>
<dbReference type="InterPro" id="IPR038765">
    <property type="entry name" value="Papain-like_cys_pep_sf"/>
</dbReference>
<dbReference type="SUPFAM" id="SSF53955">
    <property type="entry name" value="Lysozyme-like"/>
    <property type="match status" value="1"/>
</dbReference>
<dbReference type="InterPro" id="IPR023346">
    <property type="entry name" value="Lysozyme-like_dom_sf"/>
</dbReference>
<keyword evidence="3" id="KW-0645">Protease</keyword>
<dbReference type="RefSeq" id="WP_318589714.1">
    <property type="nucleotide sequence ID" value="NZ_JAVBVO010000024.1"/>
</dbReference>
<dbReference type="Gene3D" id="1.10.530.10">
    <property type="match status" value="1"/>
</dbReference>
<comment type="subcellular location">
    <subcellularLocation>
        <location evidence="1">Cell surface</location>
    </subcellularLocation>
</comment>
<feature type="domain" description="NlpC/P60" evidence="7">
    <location>
        <begin position="217"/>
        <end position="348"/>
    </location>
</feature>
<evidence type="ECO:0000259" key="7">
    <source>
        <dbReference type="PROSITE" id="PS51935"/>
    </source>
</evidence>
<keyword evidence="6" id="KW-0812">Transmembrane</keyword>
<dbReference type="SUPFAM" id="SSF54001">
    <property type="entry name" value="Cysteine proteinases"/>
    <property type="match status" value="1"/>
</dbReference>
<feature type="transmembrane region" description="Helical" evidence="6">
    <location>
        <begin position="12"/>
        <end position="34"/>
    </location>
</feature>
<dbReference type="GO" id="GO:0009986">
    <property type="term" value="C:cell surface"/>
    <property type="evidence" value="ECO:0007669"/>
    <property type="project" value="UniProtKB-SubCell"/>
</dbReference>
<accession>A0AAW9KA47</accession>
<proteinExistence type="inferred from homology"/>
<organism evidence="8 9">
    <name type="scientific">Carnobacterium maltaromaticum</name>
    <name type="common">Carnobacterium piscicola</name>
    <dbReference type="NCBI Taxonomy" id="2751"/>
    <lineage>
        <taxon>Bacteria</taxon>
        <taxon>Bacillati</taxon>
        <taxon>Bacillota</taxon>
        <taxon>Bacilli</taxon>
        <taxon>Lactobacillales</taxon>
        <taxon>Carnobacteriaceae</taxon>
        <taxon>Carnobacterium</taxon>
    </lineage>
</organism>
<protein>
    <submittedName>
        <fullName evidence="8">Bifunctional lytic transglycosylase/C40 family peptidase</fullName>
    </submittedName>
</protein>
<dbReference type="InterPro" id="IPR047194">
    <property type="entry name" value="CwlT-like_lysozyme"/>
</dbReference>
<name>A0AAW9KA47_CARML</name>
<dbReference type="GO" id="GO:0008234">
    <property type="term" value="F:cysteine-type peptidase activity"/>
    <property type="evidence" value="ECO:0007669"/>
    <property type="project" value="UniProtKB-KW"/>
</dbReference>
<dbReference type="CDD" id="cd16891">
    <property type="entry name" value="CwlT-like"/>
    <property type="match status" value="1"/>
</dbReference>
<dbReference type="InterPro" id="IPR051202">
    <property type="entry name" value="Peptidase_C40"/>
</dbReference>